<dbReference type="EMBL" id="CM045764">
    <property type="protein sequence ID" value="KAI8007160.1"/>
    <property type="molecule type" value="Genomic_DNA"/>
</dbReference>
<accession>A0ACC0H218</accession>
<protein>
    <submittedName>
        <fullName evidence="1">Uncharacterized protein</fullName>
    </submittedName>
</protein>
<reference evidence="1 2" key="1">
    <citation type="journal article" date="2022" name="Plant J.">
        <title>Chromosome-level genome of Camellia lanceoleosa provides a valuable resource for understanding genome evolution and self-incompatibility.</title>
        <authorList>
            <person name="Gong W."/>
            <person name="Xiao S."/>
            <person name="Wang L."/>
            <person name="Liao Z."/>
            <person name="Chang Y."/>
            <person name="Mo W."/>
            <person name="Hu G."/>
            <person name="Li W."/>
            <person name="Zhao G."/>
            <person name="Zhu H."/>
            <person name="Hu X."/>
            <person name="Ji K."/>
            <person name="Xiang X."/>
            <person name="Song Q."/>
            <person name="Yuan D."/>
            <person name="Jin S."/>
            <person name="Zhang L."/>
        </authorList>
    </citation>
    <scope>NUCLEOTIDE SEQUENCE [LARGE SCALE GENOMIC DNA]</scope>
    <source>
        <strain evidence="1">SQ_2022a</strain>
    </source>
</reference>
<keyword evidence="2" id="KW-1185">Reference proteome</keyword>
<organism evidence="1 2">
    <name type="scientific">Camellia lanceoleosa</name>
    <dbReference type="NCBI Taxonomy" id="1840588"/>
    <lineage>
        <taxon>Eukaryota</taxon>
        <taxon>Viridiplantae</taxon>
        <taxon>Streptophyta</taxon>
        <taxon>Embryophyta</taxon>
        <taxon>Tracheophyta</taxon>
        <taxon>Spermatophyta</taxon>
        <taxon>Magnoliopsida</taxon>
        <taxon>eudicotyledons</taxon>
        <taxon>Gunneridae</taxon>
        <taxon>Pentapetalae</taxon>
        <taxon>asterids</taxon>
        <taxon>Ericales</taxon>
        <taxon>Theaceae</taxon>
        <taxon>Camellia</taxon>
    </lineage>
</organism>
<evidence type="ECO:0000313" key="2">
    <source>
        <dbReference type="Proteomes" id="UP001060215"/>
    </source>
</evidence>
<comment type="caution">
    <text evidence="1">The sequence shown here is derived from an EMBL/GenBank/DDBJ whole genome shotgun (WGS) entry which is preliminary data.</text>
</comment>
<proteinExistence type="predicted"/>
<evidence type="ECO:0000313" key="1">
    <source>
        <dbReference type="EMBL" id="KAI8007160.1"/>
    </source>
</evidence>
<name>A0ACC0H218_9ERIC</name>
<dbReference type="Proteomes" id="UP001060215">
    <property type="component" value="Chromosome 7"/>
</dbReference>
<gene>
    <name evidence="1" type="ORF">LOK49_LG07G01856</name>
</gene>
<sequence>MLVHESSNPYANCAWNSMNLLEELQLAVVVGDHKEVATISSILHSSATSDALKSPNRNSHHFLKHRNLLKTGHEEEEEEEEEWRKEAKTLMDDGRERRWYQICPSPIAVDNNKFKVHIIILSLECDLG</sequence>